<dbReference type="EMBL" id="CP010802">
    <property type="protein sequence ID" value="ALC14911.1"/>
    <property type="molecule type" value="Genomic_DNA"/>
</dbReference>
<feature type="chain" id="PRO_5005803291" description="Outer membrane protein beta-barrel domain-containing protein" evidence="1">
    <location>
        <begin position="25"/>
        <end position="215"/>
    </location>
</feature>
<evidence type="ECO:0000313" key="3">
    <source>
        <dbReference type="Proteomes" id="UP000057158"/>
    </source>
</evidence>
<evidence type="ECO:0008006" key="4">
    <source>
        <dbReference type="Google" id="ProtNLM"/>
    </source>
</evidence>
<organism evidence="2 3">
    <name type="scientific">Desulfuromonas soudanensis</name>
    <dbReference type="NCBI Taxonomy" id="1603606"/>
    <lineage>
        <taxon>Bacteria</taxon>
        <taxon>Pseudomonadati</taxon>
        <taxon>Thermodesulfobacteriota</taxon>
        <taxon>Desulfuromonadia</taxon>
        <taxon>Desulfuromonadales</taxon>
        <taxon>Desulfuromonadaceae</taxon>
        <taxon>Desulfuromonas</taxon>
    </lineage>
</organism>
<dbReference type="AlphaFoldDB" id="A0A0M5IV54"/>
<sequence>MKKSLLGLVALVFISSLWSSSALAVGIGGYVDVSGGSGEAEWDSDFQSWDIDASAAAFGFVLDTAPMNERTFNYRLNAGLAAQNFEDDLGVEMEAGGIYAENIFGFALIRDENVRWWLGPLVRVGIYSGETDPVNIGGGTQQIDFTYAEFGIGAVTGVNININDRLILAPSLGFRICGFAGTGEINEYVGGVHYYWEEDISGGTTSAFANFAVLF</sequence>
<accession>A0A0M5IV54</accession>
<keyword evidence="3" id="KW-1185">Reference proteome</keyword>
<dbReference type="KEGG" id="des:DSOUD_0110"/>
<dbReference type="PATRIC" id="fig|1603606.3.peg.124"/>
<dbReference type="RefSeq" id="WP_053549164.1">
    <property type="nucleotide sequence ID" value="NZ_CP010802.1"/>
</dbReference>
<gene>
    <name evidence="2" type="ORF">DSOUD_0110</name>
</gene>
<feature type="signal peptide" evidence="1">
    <location>
        <begin position="1"/>
        <end position="24"/>
    </location>
</feature>
<dbReference type="Proteomes" id="UP000057158">
    <property type="component" value="Chromosome"/>
</dbReference>
<reference evidence="2 3" key="1">
    <citation type="submission" date="2015-07" db="EMBL/GenBank/DDBJ databases">
        <title>Isolation and Genomic Characterization of a Novel Halophilic Metal-Reducing Deltaproteobacterium from the Deep Subsurface.</title>
        <authorList>
            <person name="Badalamenti J.P."/>
            <person name="Summers Z.M."/>
            <person name="Gralnick J.A."/>
            <person name="Bond D.R."/>
        </authorList>
    </citation>
    <scope>NUCLEOTIDE SEQUENCE [LARGE SCALE GENOMIC DNA]</scope>
    <source>
        <strain evidence="2 3">WTL</strain>
    </source>
</reference>
<keyword evidence="1" id="KW-0732">Signal</keyword>
<protein>
    <recommendedName>
        <fullName evidence="4">Outer membrane protein beta-barrel domain-containing protein</fullName>
    </recommendedName>
</protein>
<proteinExistence type="predicted"/>
<evidence type="ECO:0000313" key="2">
    <source>
        <dbReference type="EMBL" id="ALC14911.1"/>
    </source>
</evidence>
<name>A0A0M5IV54_9BACT</name>
<evidence type="ECO:0000256" key="1">
    <source>
        <dbReference type="SAM" id="SignalP"/>
    </source>
</evidence>